<dbReference type="InterPro" id="IPR029020">
    <property type="entry name" value="Ammonium/urea_transptr"/>
</dbReference>
<dbReference type="RefSeq" id="WP_283423960.1">
    <property type="nucleotide sequence ID" value="NZ_FXTY01000001.1"/>
</dbReference>
<feature type="chain" id="PRO_5045777933" description="Ammonium transporter" evidence="9">
    <location>
        <begin position="23"/>
        <end position="445"/>
    </location>
</feature>
<name>A0ABY1N5S9_9RHOB</name>
<keyword evidence="4 8" id="KW-0812">Transmembrane</keyword>
<evidence type="ECO:0000256" key="9">
    <source>
        <dbReference type="SAM" id="SignalP"/>
    </source>
</evidence>
<dbReference type="Pfam" id="PF00909">
    <property type="entry name" value="Ammonium_transp"/>
    <property type="match status" value="1"/>
</dbReference>
<feature type="transmembrane region" description="Helical" evidence="8">
    <location>
        <begin position="280"/>
        <end position="303"/>
    </location>
</feature>
<proteinExistence type="inferred from homology"/>
<feature type="transmembrane region" description="Helical" evidence="8">
    <location>
        <begin position="392"/>
        <end position="412"/>
    </location>
</feature>
<dbReference type="InterPro" id="IPR018047">
    <property type="entry name" value="Ammonium_transpt_CS"/>
</dbReference>
<dbReference type="EMBL" id="FXTY01000001">
    <property type="protein sequence ID" value="SMP01009.1"/>
    <property type="molecule type" value="Genomic_DNA"/>
</dbReference>
<evidence type="ECO:0000256" key="5">
    <source>
        <dbReference type="ARBA" id="ARBA00022989"/>
    </source>
</evidence>
<feature type="transmembrane region" description="Helical" evidence="8">
    <location>
        <begin position="165"/>
        <end position="182"/>
    </location>
</feature>
<evidence type="ECO:0000313" key="11">
    <source>
        <dbReference type="EMBL" id="SMP01009.1"/>
    </source>
</evidence>
<feature type="transmembrane region" description="Helical" evidence="8">
    <location>
        <begin position="310"/>
        <end position="327"/>
    </location>
</feature>
<feature type="transmembrane region" description="Helical" evidence="8">
    <location>
        <begin position="243"/>
        <end position="260"/>
    </location>
</feature>
<feature type="transmembrane region" description="Helical" evidence="8">
    <location>
        <begin position="360"/>
        <end position="380"/>
    </location>
</feature>
<dbReference type="NCBIfam" id="TIGR00836">
    <property type="entry name" value="amt"/>
    <property type="match status" value="1"/>
</dbReference>
<dbReference type="InterPro" id="IPR024041">
    <property type="entry name" value="NH4_transpt_AmtB-like_dom"/>
</dbReference>
<evidence type="ECO:0000256" key="4">
    <source>
        <dbReference type="ARBA" id="ARBA00022692"/>
    </source>
</evidence>
<sequence>MTTLAKLALPAALIALPSLGLADDAPVAGVNAATDTVFILNSLLFLVGGILVFWMAAGFAMLEAGLVRSKNVTMQLIKNISLFSLAAIFYYLIGYNLMYPLGTWGIDGVLSGVWGPGVLEAVGVTAEGADDYSYASTGSDFFFQLMFCATTASIVSGTLAERIKLWPFLIFTIVLTAVIYPLQASWKWGGGFLDAAGFLDFAGSTVVHSVGGWAALTGALILGPRIGKYNKAGKTVPIPGSNLTLATLGTFILWLGWFGFNGGSQLAMGTVGDVGDVSRIFANTNTAAAGGAIAALILTQLLYKKPDLTMVLNGALAGLVSITAEPLTPSLGAATLIGAVGGVIVVFAVPFLDKLKIDDVVGAIPVHLIAGIWGTIAVVFTNGDASLGTQLYAIIVVGLFTVIVSGIVWYILKATMGLRVDEETEINGLDMAELGMEAYPEFSKG</sequence>
<accession>A0ABY1N5S9</accession>
<protein>
    <recommendedName>
        <fullName evidence="8">Ammonium transporter</fullName>
    </recommendedName>
</protein>
<organism evidence="11 12">
    <name type="scientific">Shimia sagamensis</name>
    <dbReference type="NCBI Taxonomy" id="1566352"/>
    <lineage>
        <taxon>Bacteria</taxon>
        <taxon>Pseudomonadati</taxon>
        <taxon>Pseudomonadota</taxon>
        <taxon>Alphaproteobacteria</taxon>
        <taxon>Rhodobacterales</taxon>
        <taxon>Roseobacteraceae</taxon>
    </lineage>
</organism>
<feature type="transmembrane region" description="Helical" evidence="8">
    <location>
        <begin position="38"/>
        <end position="64"/>
    </location>
</feature>
<dbReference type="Gene3D" id="1.10.3430.10">
    <property type="entry name" value="Ammonium transporter AmtB like domains"/>
    <property type="match status" value="1"/>
</dbReference>
<evidence type="ECO:0000313" key="12">
    <source>
        <dbReference type="Proteomes" id="UP001157961"/>
    </source>
</evidence>
<evidence type="ECO:0000256" key="1">
    <source>
        <dbReference type="ARBA" id="ARBA00004141"/>
    </source>
</evidence>
<reference evidence="11 12" key="1">
    <citation type="submission" date="2017-05" db="EMBL/GenBank/DDBJ databases">
        <authorList>
            <person name="Varghese N."/>
            <person name="Submissions S."/>
        </authorList>
    </citation>
    <scope>NUCLEOTIDE SEQUENCE [LARGE SCALE GENOMIC DNA]</scope>
    <source>
        <strain evidence="11 12">DSM 29734</strain>
    </source>
</reference>
<feature type="transmembrane region" description="Helical" evidence="8">
    <location>
        <begin position="202"/>
        <end position="222"/>
    </location>
</feature>
<dbReference type="PRINTS" id="PR00342">
    <property type="entry name" value="RHESUSRHD"/>
</dbReference>
<comment type="similarity">
    <text evidence="2 8">Belongs to the ammonia transporter channel (TC 1.A.11.2) family.</text>
</comment>
<comment type="subcellular location">
    <subcellularLocation>
        <location evidence="8">Cell membrane</location>
        <topology evidence="8">Multi-pass membrane protein</topology>
    </subcellularLocation>
    <subcellularLocation>
        <location evidence="1">Membrane</location>
        <topology evidence="1">Multi-pass membrane protein</topology>
    </subcellularLocation>
</comment>
<feature type="transmembrane region" description="Helical" evidence="8">
    <location>
        <begin position="141"/>
        <end position="160"/>
    </location>
</feature>
<dbReference type="PROSITE" id="PS01219">
    <property type="entry name" value="AMMONIUM_TRANSP"/>
    <property type="match status" value="1"/>
</dbReference>
<dbReference type="Proteomes" id="UP001157961">
    <property type="component" value="Unassembled WGS sequence"/>
</dbReference>
<feature type="transmembrane region" description="Helical" evidence="8">
    <location>
        <begin position="76"/>
        <end position="93"/>
    </location>
</feature>
<evidence type="ECO:0000256" key="7">
    <source>
        <dbReference type="ARBA" id="ARBA00023177"/>
    </source>
</evidence>
<keyword evidence="7 8" id="KW-0924">Ammonia transport</keyword>
<evidence type="ECO:0000256" key="3">
    <source>
        <dbReference type="ARBA" id="ARBA00022448"/>
    </source>
</evidence>
<evidence type="ECO:0000256" key="8">
    <source>
        <dbReference type="RuleBase" id="RU362002"/>
    </source>
</evidence>
<evidence type="ECO:0000256" key="6">
    <source>
        <dbReference type="ARBA" id="ARBA00023136"/>
    </source>
</evidence>
<keyword evidence="3 8" id="KW-0813">Transport</keyword>
<comment type="caution">
    <text evidence="11">The sequence shown here is derived from an EMBL/GenBank/DDBJ whole genome shotgun (WGS) entry which is preliminary data.</text>
</comment>
<keyword evidence="5 8" id="KW-1133">Transmembrane helix</keyword>
<dbReference type="PANTHER" id="PTHR11730">
    <property type="entry name" value="AMMONIUM TRANSPORTER"/>
    <property type="match status" value="1"/>
</dbReference>
<dbReference type="PANTHER" id="PTHR11730:SF62">
    <property type="entry name" value="AMMONIUM TRANSPORTER SLL1017-RELATED"/>
    <property type="match status" value="1"/>
</dbReference>
<keyword evidence="9" id="KW-0732">Signal</keyword>
<dbReference type="InterPro" id="IPR002229">
    <property type="entry name" value="RhesusRHD"/>
</dbReference>
<dbReference type="InterPro" id="IPR001905">
    <property type="entry name" value="Ammonium_transpt"/>
</dbReference>
<feature type="transmembrane region" description="Helical" evidence="8">
    <location>
        <begin position="333"/>
        <end position="353"/>
    </location>
</feature>
<evidence type="ECO:0000259" key="10">
    <source>
        <dbReference type="Pfam" id="PF00909"/>
    </source>
</evidence>
<keyword evidence="12" id="KW-1185">Reference proteome</keyword>
<dbReference type="NCBIfam" id="TIGR03644">
    <property type="entry name" value="marine_trans_1"/>
    <property type="match status" value="1"/>
</dbReference>
<gene>
    <name evidence="11" type="ORF">SAMN06265373_10170</name>
</gene>
<feature type="signal peptide" evidence="9">
    <location>
        <begin position="1"/>
        <end position="22"/>
    </location>
</feature>
<evidence type="ECO:0000256" key="2">
    <source>
        <dbReference type="ARBA" id="ARBA00005887"/>
    </source>
</evidence>
<feature type="domain" description="Ammonium transporter AmtB-like" evidence="10">
    <location>
        <begin position="45"/>
        <end position="439"/>
    </location>
</feature>
<keyword evidence="6 8" id="KW-0472">Membrane</keyword>
<dbReference type="SUPFAM" id="SSF111352">
    <property type="entry name" value="Ammonium transporter"/>
    <property type="match status" value="1"/>
</dbReference>
<dbReference type="InterPro" id="IPR019879">
    <property type="entry name" value="Ammonium_transptr_marine"/>
</dbReference>